<keyword evidence="1" id="KW-0472">Membrane</keyword>
<feature type="transmembrane region" description="Helical" evidence="1">
    <location>
        <begin position="12"/>
        <end position="32"/>
    </location>
</feature>
<dbReference type="RefSeq" id="WP_005887362.1">
    <property type="nucleotide sequence ID" value="NZ_CP028102.1"/>
</dbReference>
<accession>A0ABM6TYM7</accession>
<feature type="transmembrane region" description="Helical" evidence="1">
    <location>
        <begin position="106"/>
        <end position="129"/>
    </location>
</feature>
<organism evidence="2 3">
    <name type="scientific">Fusobacterium mortiferum ATCC 9817</name>
    <dbReference type="NCBI Taxonomy" id="469616"/>
    <lineage>
        <taxon>Bacteria</taxon>
        <taxon>Fusobacteriati</taxon>
        <taxon>Fusobacteriota</taxon>
        <taxon>Fusobacteriia</taxon>
        <taxon>Fusobacteriales</taxon>
        <taxon>Fusobacteriaceae</taxon>
        <taxon>Fusobacterium</taxon>
    </lineage>
</organism>
<feature type="transmembrane region" description="Helical" evidence="1">
    <location>
        <begin position="38"/>
        <end position="56"/>
    </location>
</feature>
<dbReference type="Proteomes" id="UP000240258">
    <property type="component" value="Chromosome"/>
</dbReference>
<dbReference type="GeneID" id="62763983"/>
<protein>
    <recommendedName>
        <fullName evidence="4">ATP synthase F0, A subunit</fullName>
    </recommendedName>
</protein>
<name>A0ABM6TYM7_FUSMR</name>
<sequence length="439" mass="50540">MLEIFEISVSELYRKSFRIALIFLLNLAIIFGINKFDIKVETFTIFIPAMLGTVFIEEWKGKRGKDIAINSLIYIVIFSLNAFLLYKQIEILDRNEFLSNSQILFFNLKTVSTDIIVSIFVMGFLYSLVKDLECRVAVIDMFRYFKEKASRILVLFYGVIFTLYISVLIYYGLNTDVCHDLLNLFFLFFVIIFICFLMLVFKNFLISDKKDEVTYRLREKPLDFYAKYLLIIIAIIIGAGIIISTYIMSVSLMIGKNITFLIIIGGIITLLLVVIVEILILNMLIKINGRVQPKSMNVKKFFNVLIINILGLILLGIVIFIDYTIDMNILIINSMLQYILLAIMISFIGLIINFQVLGVLVDIPLTLALKSGVNLTLKFLNPKVLLILIGKNIFLIISILNGSFTGLIYFINLIISFYLIEFYLDEKEVLNETCRSIKY</sequence>
<keyword evidence="1" id="KW-0812">Transmembrane</keyword>
<evidence type="ECO:0000256" key="1">
    <source>
        <dbReference type="SAM" id="Phobius"/>
    </source>
</evidence>
<keyword evidence="1" id="KW-1133">Transmembrane helix</keyword>
<feature type="transmembrane region" description="Helical" evidence="1">
    <location>
        <begin position="185"/>
        <end position="205"/>
    </location>
</feature>
<feature type="transmembrane region" description="Helical" evidence="1">
    <location>
        <begin position="150"/>
        <end position="173"/>
    </location>
</feature>
<keyword evidence="3" id="KW-1185">Reference proteome</keyword>
<evidence type="ECO:0000313" key="3">
    <source>
        <dbReference type="Proteomes" id="UP000240258"/>
    </source>
</evidence>
<feature type="transmembrane region" description="Helical" evidence="1">
    <location>
        <begin position="301"/>
        <end position="323"/>
    </location>
</feature>
<feature type="transmembrane region" description="Helical" evidence="1">
    <location>
        <begin position="335"/>
        <end position="363"/>
    </location>
</feature>
<evidence type="ECO:0000313" key="2">
    <source>
        <dbReference type="EMBL" id="AVQ19514.1"/>
    </source>
</evidence>
<evidence type="ECO:0008006" key="4">
    <source>
        <dbReference type="Google" id="ProtNLM"/>
    </source>
</evidence>
<dbReference type="EMBL" id="CP028102">
    <property type="protein sequence ID" value="AVQ19514.1"/>
    <property type="molecule type" value="Genomic_DNA"/>
</dbReference>
<proteinExistence type="predicted"/>
<feature type="transmembrane region" description="Helical" evidence="1">
    <location>
        <begin position="225"/>
        <end position="248"/>
    </location>
</feature>
<gene>
    <name evidence="2" type="ORF">C4N19_10600</name>
</gene>
<feature type="transmembrane region" description="Helical" evidence="1">
    <location>
        <begin position="260"/>
        <end position="281"/>
    </location>
</feature>
<reference evidence="3" key="1">
    <citation type="journal article" date="2018" name="MSphere">
        <title>Fusobacterium Genomics Using MinION and Illumina Sequencing Enables Genome Completion and Correction.</title>
        <authorList>
            <person name="Todd S.M."/>
            <person name="Settlage R.E."/>
            <person name="Lahmers K.K."/>
            <person name="Slade D.J."/>
        </authorList>
    </citation>
    <scope>NUCLEOTIDE SEQUENCE [LARGE SCALE GENOMIC DNA]</scope>
    <source>
        <strain evidence="3">ATCC 9817</strain>
    </source>
</reference>
<feature type="transmembrane region" description="Helical" evidence="1">
    <location>
        <begin position="68"/>
        <end position="86"/>
    </location>
</feature>